<dbReference type="SUPFAM" id="SSF103481">
    <property type="entry name" value="Multidrug resistance efflux transporter EmrE"/>
    <property type="match status" value="1"/>
</dbReference>
<proteinExistence type="inferred from homology"/>
<dbReference type="GO" id="GO:0016020">
    <property type="term" value="C:membrane"/>
    <property type="evidence" value="ECO:0007669"/>
    <property type="project" value="UniProtKB-SubCell"/>
</dbReference>
<dbReference type="InterPro" id="IPR037185">
    <property type="entry name" value="EmrE-like"/>
</dbReference>
<dbReference type="Pfam" id="PF10639">
    <property type="entry name" value="TMEM234"/>
    <property type="match status" value="1"/>
</dbReference>
<evidence type="ECO:0000256" key="1">
    <source>
        <dbReference type="ARBA" id="ARBA00004141"/>
    </source>
</evidence>
<comment type="similarity">
    <text evidence="2">Belongs to the TMEM234 family.</text>
</comment>
<dbReference type="PANTHER" id="PTHR28668:SF1">
    <property type="entry name" value="TRANSMEMBRANE PROTEIN 234"/>
    <property type="match status" value="1"/>
</dbReference>
<keyword evidence="7" id="KW-1185">Reference proteome</keyword>
<feature type="transmembrane region" description="Helical" evidence="6">
    <location>
        <begin position="78"/>
        <end position="101"/>
    </location>
</feature>
<dbReference type="WBParaSite" id="nRc.2.0.1.t20350-RA">
    <property type="protein sequence ID" value="nRc.2.0.1.t20350-RA"/>
    <property type="gene ID" value="nRc.2.0.1.g20350"/>
</dbReference>
<keyword evidence="4 6" id="KW-1133">Transmembrane helix</keyword>
<evidence type="ECO:0000256" key="5">
    <source>
        <dbReference type="ARBA" id="ARBA00023136"/>
    </source>
</evidence>
<dbReference type="PANTHER" id="PTHR28668">
    <property type="entry name" value="TRANSMEMBRANE PROTEIN 234"/>
    <property type="match status" value="1"/>
</dbReference>
<keyword evidence="3 6" id="KW-0812">Transmembrane</keyword>
<name>A0A915J1S1_ROMCU</name>
<dbReference type="AlphaFoldDB" id="A0A915J1S1"/>
<protein>
    <submittedName>
        <fullName evidence="8">Transmembrane protein 234</fullName>
    </submittedName>
</protein>
<feature type="transmembrane region" description="Helical" evidence="6">
    <location>
        <begin position="12"/>
        <end position="31"/>
    </location>
</feature>
<evidence type="ECO:0000256" key="3">
    <source>
        <dbReference type="ARBA" id="ARBA00022692"/>
    </source>
</evidence>
<evidence type="ECO:0000256" key="4">
    <source>
        <dbReference type="ARBA" id="ARBA00022989"/>
    </source>
</evidence>
<dbReference type="Gene3D" id="1.10.3730.20">
    <property type="match status" value="1"/>
</dbReference>
<comment type="subcellular location">
    <subcellularLocation>
        <location evidence="1">Membrane</location>
        <topology evidence="1">Multi-pass membrane protein</topology>
    </subcellularLocation>
</comment>
<reference evidence="8" key="1">
    <citation type="submission" date="2022-11" db="UniProtKB">
        <authorList>
            <consortium name="WormBaseParasite"/>
        </authorList>
    </citation>
    <scope>IDENTIFICATION</scope>
</reference>
<keyword evidence="5 6" id="KW-0472">Membrane</keyword>
<dbReference type="Proteomes" id="UP000887565">
    <property type="component" value="Unplaced"/>
</dbReference>
<feature type="transmembrane region" description="Helical" evidence="6">
    <location>
        <begin position="121"/>
        <end position="139"/>
    </location>
</feature>
<evidence type="ECO:0000313" key="8">
    <source>
        <dbReference type="WBParaSite" id="nRc.2.0.1.t20350-RA"/>
    </source>
</evidence>
<dbReference type="InterPro" id="IPR018908">
    <property type="entry name" value="TMEM234"/>
</dbReference>
<sequence>MDDAASFDIMDVNTILISLPLFIVVGAIWGLTNALLHKYNWTNDVYISNNFAKRLITIFIKNWKFFIIFICNQSGSIFYYLLLIELPLTIVVPCVNSLTFLFTIVGDKFFSNDDYDRKEHWSVYLGAILVCCGLCICLLDSY</sequence>
<evidence type="ECO:0000256" key="6">
    <source>
        <dbReference type="SAM" id="Phobius"/>
    </source>
</evidence>
<accession>A0A915J1S1</accession>
<evidence type="ECO:0000256" key="2">
    <source>
        <dbReference type="ARBA" id="ARBA00005977"/>
    </source>
</evidence>
<evidence type="ECO:0000313" key="7">
    <source>
        <dbReference type="Proteomes" id="UP000887565"/>
    </source>
</evidence>
<organism evidence="7 8">
    <name type="scientific">Romanomermis culicivorax</name>
    <name type="common">Nematode worm</name>
    <dbReference type="NCBI Taxonomy" id="13658"/>
    <lineage>
        <taxon>Eukaryota</taxon>
        <taxon>Metazoa</taxon>
        <taxon>Ecdysozoa</taxon>
        <taxon>Nematoda</taxon>
        <taxon>Enoplea</taxon>
        <taxon>Dorylaimia</taxon>
        <taxon>Mermithida</taxon>
        <taxon>Mermithoidea</taxon>
        <taxon>Mermithidae</taxon>
        <taxon>Romanomermis</taxon>
    </lineage>
</organism>